<evidence type="ECO:0000259" key="6">
    <source>
        <dbReference type="PROSITE" id="PS50048"/>
    </source>
</evidence>
<dbReference type="CDD" id="cd00067">
    <property type="entry name" value="GAL4"/>
    <property type="match status" value="1"/>
</dbReference>
<protein>
    <recommendedName>
        <fullName evidence="6">Zn(2)-C6 fungal-type domain-containing protein</fullName>
    </recommendedName>
</protein>
<keyword evidence="1" id="KW-0479">Metal-binding</keyword>
<dbReference type="InterPro" id="IPR036864">
    <property type="entry name" value="Zn2-C6_fun-type_DNA-bd_sf"/>
</dbReference>
<gene>
    <name evidence="7" type="ORF">ASPWEDRAFT_122351</name>
</gene>
<dbReference type="PROSITE" id="PS50048">
    <property type="entry name" value="ZN2_CY6_FUNGAL_2"/>
    <property type="match status" value="1"/>
</dbReference>
<dbReference type="PANTHER" id="PTHR31668:SF10">
    <property type="entry name" value="ZN(II)2CYS6 TRANSCRIPTION FACTOR (EUROFUNG)"/>
    <property type="match status" value="1"/>
</dbReference>
<dbReference type="Proteomes" id="UP000184383">
    <property type="component" value="Unassembled WGS sequence"/>
</dbReference>
<keyword evidence="3" id="KW-0238">DNA-binding</keyword>
<dbReference type="GO" id="GO:0005634">
    <property type="term" value="C:nucleus"/>
    <property type="evidence" value="ECO:0007669"/>
    <property type="project" value="TreeGrafter"/>
</dbReference>
<dbReference type="GO" id="GO:0003677">
    <property type="term" value="F:DNA binding"/>
    <property type="evidence" value="ECO:0007669"/>
    <property type="project" value="UniProtKB-KW"/>
</dbReference>
<dbReference type="Gene3D" id="4.10.240.10">
    <property type="entry name" value="Zn(2)-C6 fungal-type DNA-binding domain"/>
    <property type="match status" value="1"/>
</dbReference>
<dbReference type="GO" id="GO:0001080">
    <property type="term" value="P:nitrogen catabolite activation of transcription from RNA polymerase II promoter"/>
    <property type="evidence" value="ECO:0007669"/>
    <property type="project" value="TreeGrafter"/>
</dbReference>
<dbReference type="RefSeq" id="XP_040683560.1">
    <property type="nucleotide sequence ID" value="XM_040829154.1"/>
</dbReference>
<dbReference type="GO" id="GO:0000981">
    <property type="term" value="F:DNA-binding transcription factor activity, RNA polymerase II-specific"/>
    <property type="evidence" value="ECO:0007669"/>
    <property type="project" value="InterPro"/>
</dbReference>
<keyword evidence="5" id="KW-0539">Nucleus</keyword>
<dbReference type="CDD" id="cd12148">
    <property type="entry name" value="fungal_TF_MHR"/>
    <property type="match status" value="1"/>
</dbReference>
<accession>A0A1L9R4S0</accession>
<dbReference type="STRING" id="1073089.A0A1L9R4S0"/>
<dbReference type="VEuPathDB" id="FungiDB:ASPWEDRAFT_122351"/>
<evidence type="ECO:0000256" key="3">
    <source>
        <dbReference type="ARBA" id="ARBA00023125"/>
    </source>
</evidence>
<evidence type="ECO:0000256" key="4">
    <source>
        <dbReference type="ARBA" id="ARBA00023163"/>
    </source>
</evidence>
<dbReference type="SUPFAM" id="SSF57701">
    <property type="entry name" value="Zn2/Cys6 DNA-binding domain"/>
    <property type="match status" value="1"/>
</dbReference>
<dbReference type="GeneID" id="63745002"/>
<proteinExistence type="predicted"/>
<dbReference type="InterPro" id="IPR050797">
    <property type="entry name" value="Carb_Metab_Trans_Reg"/>
</dbReference>
<dbReference type="Pfam" id="PF00172">
    <property type="entry name" value="Zn_clus"/>
    <property type="match status" value="1"/>
</dbReference>
<dbReference type="GO" id="GO:0008270">
    <property type="term" value="F:zinc ion binding"/>
    <property type="evidence" value="ECO:0007669"/>
    <property type="project" value="InterPro"/>
</dbReference>
<dbReference type="Pfam" id="PF04082">
    <property type="entry name" value="Fungal_trans"/>
    <property type="match status" value="1"/>
</dbReference>
<evidence type="ECO:0000256" key="1">
    <source>
        <dbReference type="ARBA" id="ARBA00022723"/>
    </source>
</evidence>
<keyword evidence="8" id="KW-1185">Reference proteome</keyword>
<dbReference type="PROSITE" id="PS00463">
    <property type="entry name" value="ZN2_CY6_FUNGAL_1"/>
    <property type="match status" value="1"/>
</dbReference>
<keyword evidence="2" id="KW-0805">Transcription regulation</keyword>
<dbReference type="SMART" id="SM00066">
    <property type="entry name" value="GAL4"/>
    <property type="match status" value="1"/>
</dbReference>
<reference evidence="8" key="1">
    <citation type="journal article" date="2017" name="Genome Biol.">
        <title>Comparative genomics reveals high biological diversity and specific adaptations in the industrially and medically important fungal genus Aspergillus.</title>
        <authorList>
            <person name="de Vries R.P."/>
            <person name="Riley R."/>
            <person name="Wiebenga A."/>
            <person name="Aguilar-Osorio G."/>
            <person name="Amillis S."/>
            <person name="Uchima C.A."/>
            <person name="Anderluh G."/>
            <person name="Asadollahi M."/>
            <person name="Askin M."/>
            <person name="Barry K."/>
            <person name="Battaglia E."/>
            <person name="Bayram O."/>
            <person name="Benocci T."/>
            <person name="Braus-Stromeyer S.A."/>
            <person name="Caldana C."/>
            <person name="Canovas D."/>
            <person name="Cerqueira G.C."/>
            <person name="Chen F."/>
            <person name="Chen W."/>
            <person name="Choi C."/>
            <person name="Clum A."/>
            <person name="Dos Santos R.A."/>
            <person name="Damasio A.R."/>
            <person name="Diallinas G."/>
            <person name="Emri T."/>
            <person name="Fekete E."/>
            <person name="Flipphi M."/>
            <person name="Freyberg S."/>
            <person name="Gallo A."/>
            <person name="Gournas C."/>
            <person name="Habgood R."/>
            <person name="Hainaut M."/>
            <person name="Harispe M.L."/>
            <person name="Henrissat B."/>
            <person name="Hilden K.S."/>
            <person name="Hope R."/>
            <person name="Hossain A."/>
            <person name="Karabika E."/>
            <person name="Karaffa L."/>
            <person name="Karanyi Z."/>
            <person name="Krasevec N."/>
            <person name="Kuo A."/>
            <person name="Kusch H."/>
            <person name="LaButti K."/>
            <person name="Lagendijk E.L."/>
            <person name="Lapidus A."/>
            <person name="Levasseur A."/>
            <person name="Lindquist E."/>
            <person name="Lipzen A."/>
            <person name="Logrieco A.F."/>
            <person name="MacCabe A."/>
            <person name="Maekelae M.R."/>
            <person name="Malavazi I."/>
            <person name="Melin P."/>
            <person name="Meyer V."/>
            <person name="Mielnichuk N."/>
            <person name="Miskei M."/>
            <person name="Molnar A.P."/>
            <person name="Mule G."/>
            <person name="Ngan C.Y."/>
            <person name="Orejas M."/>
            <person name="Orosz E."/>
            <person name="Ouedraogo J.P."/>
            <person name="Overkamp K.M."/>
            <person name="Park H.-S."/>
            <person name="Perrone G."/>
            <person name="Piumi F."/>
            <person name="Punt P.J."/>
            <person name="Ram A.F."/>
            <person name="Ramon A."/>
            <person name="Rauscher S."/>
            <person name="Record E."/>
            <person name="Riano-Pachon D.M."/>
            <person name="Robert V."/>
            <person name="Roehrig J."/>
            <person name="Ruller R."/>
            <person name="Salamov A."/>
            <person name="Salih N.S."/>
            <person name="Samson R.A."/>
            <person name="Sandor E."/>
            <person name="Sanguinetti M."/>
            <person name="Schuetze T."/>
            <person name="Sepcic K."/>
            <person name="Shelest E."/>
            <person name="Sherlock G."/>
            <person name="Sophianopoulou V."/>
            <person name="Squina F.M."/>
            <person name="Sun H."/>
            <person name="Susca A."/>
            <person name="Todd R.B."/>
            <person name="Tsang A."/>
            <person name="Unkles S.E."/>
            <person name="van de Wiele N."/>
            <person name="van Rossen-Uffink D."/>
            <person name="Oliveira J.V."/>
            <person name="Vesth T.C."/>
            <person name="Visser J."/>
            <person name="Yu J.-H."/>
            <person name="Zhou M."/>
            <person name="Andersen M.R."/>
            <person name="Archer D.B."/>
            <person name="Baker S.E."/>
            <person name="Benoit I."/>
            <person name="Brakhage A.A."/>
            <person name="Braus G.H."/>
            <person name="Fischer R."/>
            <person name="Frisvad J.C."/>
            <person name="Goldman G.H."/>
            <person name="Houbraken J."/>
            <person name="Oakley B."/>
            <person name="Pocsi I."/>
            <person name="Scazzocchio C."/>
            <person name="Seiboth B."/>
            <person name="vanKuyk P.A."/>
            <person name="Wortman J."/>
            <person name="Dyer P.S."/>
            <person name="Grigoriev I.V."/>
        </authorList>
    </citation>
    <scope>NUCLEOTIDE SEQUENCE [LARGE SCALE GENOMIC DNA]</scope>
    <source>
        <strain evidence="8">DTO 134E9</strain>
    </source>
</reference>
<dbReference type="InterPro" id="IPR001138">
    <property type="entry name" value="Zn2Cys6_DnaBD"/>
</dbReference>
<feature type="domain" description="Zn(2)-C6 fungal-type" evidence="6">
    <location>
        <begin position="23"/>
        <end position="54"/>
    </location>
</feature>
<dbReference type="AlphaFoldDB" id="A0A1L9R4S0"/>
<dbReference type="InterPro" id="IPR007219">
    <property type="entry name" value="XnlR_reg_dom"/>
</dbReference>
<evidence type="ECO:0000256" key="5">
    <source>
        <dbReference type="ARBA" id="ARBA00023242"/>
    </source>
</evidence>
<organism evidence="7 8">
    <name type="scientific">Aspergillus wentii DTO 134E9</name>
    <dbReference type="NCBI Taxonomy" id="1073089"/>
    <lineage>
        <taxon>Eukaryota</taxon>
        <taxon>Fungi</taxon>
        <taxon>Dikarya</taxon>
        <taxon>Ascomycota</taxon>
        <taxon>Pezizomycotina</taxon>
        <taxon>Eurotiomycetes</taxon>
        <taxon>Eurotiomycetidae</taxon>
        <taxon>Eurotiales</taxon>
        <taxon>Aspergillaceae</taxon>
        <taxon>Aspergillus</taxon>
        <taxon>Aspergillus subgen. Cremei</taxon>
    </lineage>
</organism>
<sequence length="644" mass="71785">MDAESSRNATSQGRPYRSHVYPACLPCKKRKSRCKTKTSGICIMCQAHGTDCVFPYVDDRLNQRLANPVKVSGVEKRGRAGRRHLAQRGSPRILPRLGAGDGVSAIARVDEDVAVDDQDNEQALVGIVAESGENSSHVVSPAVADDNNVLESYLSAIPDARRRCLVGMSSGLHRGRPVLFNSVLRRPLGVNANQSLAAIKCELIEKYIEPDVKRLPEYMLRERFFACANVCFPIFDEASFQHVYCSQKEKISPALLCNLYANAQTYWHHIPNIRRPDNRFIWNQANEALHSELFLSPGISTVMAIILNVCGRPSTSIFGNGGMVGLAVALSNALGLNRDPSNWNISPLEKKFRIRIWWLIVVHDRWCSLAYGTPLQIHRKQYDVPLPTLDDICPPDAPPSQIAASSIFIALTSITEVLSRYLEHIYTVSNPSPNLSALDLEQWLNNWEESLPDDIRRLALWGSNLNAPGAANFRLSYLAVKLLLRRIQLDLEKSLIHTEDDTLAASYTHAQRAAEEIVHLIQELNESDLHGFWIPVNAFTLTSATTFLLRIGLRVKNTTTRNAPLRIANDMITTLRAHRDNYGWDLADHCLVNCADLLERIGAVESGGDVSAQLFPDVQENLDIDPSILDELFMGMTGLEEVDL</sequence>
<dbReference type="GO" id="GO:0006351">
    <property type="term" value="P:DNA-templated transcription"/>
    <property type="evidence" value="ECO:0007669"/>
    <property type="project" value="InterPro"/>
</dbReference>
<keyword evidence="4" id="KW-0804">Transcription</keyword>
<dbReference type="SMART" id="SM00906">
    <property type="entry name" value="Fungal_trans"/>
    <property type="match status" value="1"/>
</dbReference>
<dbReference type="OrthoDB" id="3034343at2759"/>
<evidence type="ECO:0000256" key="2">
    <source>
        <dbReference type="ARBA" id="ARBA00023015"/>
    </source>
</evidence>
<name>A0A1L9R4S0_ASPWE</name>
<dbReference type="PANTHER" id="PTHR31668">
    <property type="entry name" value="GLUCOSE TRANSPORT TRANSCRIPTION REGULATOR RGT1-RELATED-RELATED"/>
    <property type="match status" value="1"/>
</dbReference>
<evidence type="ECO:0000313" key="7">
    <source>
        <dbReference type="EMBL" id="OJJ29883.1"/>
    </source>
</evidence>
<dbReference type="EMBL" id="KV878218">
    <property type="protein sequence ID" value="OJJ29883.1"/>
    <property type="molecule type" value="Genomic_DNA"/>
</dbReference>
<evidence type="ECO:0000313" key="8">
    <source>
        <dbReference type="Proteomes" id="UP000184383"/>
    </source>
</evidence>